<name>A0A061EEH2_THECC</name>
<organism evidence="11 12">
    <name type="scientific">Theobroma cacao</name>
    <name type="common">Cacao</name>
    <name type="synonym">Cocoa</name>
    <dbReference type="NCBI Taxonomy" id="3641"/>
    <lineage>
        <taxon>Eukaryota</taxon>
        <taxon>Viridiplantae</taxon>
        <taxon>Streptophyta</taxon>
        <taxon>Embryophyta</taxon>
        <taxon>Tracheophyta</taxon>
        <taxon>Spermatophyta</taxon>
        <taxon>Magnoliopsida</taxon>
        <taxon>eudicotyledons</taxon>
        <taxon>Gunneridae</taxon>
        <taxon>Pentapetalae</taxon>
        <taxon>rosids</taxon>
        <taxon>malvids</taxon>
        <taxon>Malvales</taxon>
        <taxon>Malvaceae</taxon>
        <taxon>Byttnerioideae</taxon>
        <taxon>Theobroma</taxon>
    </lineage>
</organism>
<dbReference type="Proteomes" id="UP000026915">
    <property type="component" value="Chromosome 4"/>
</dbReference>
<dbReference type="EMBL" id="CM001882">
    <property type="protein sequence ID" value="EOY03395.1"/>
    <property type="molecule type" value="Genomic_DNA"/>
</dbReference>
<dbReference type="GO" id="GO:0005634">
    <property type="term" value="C:nucleus"/>
    <property type="evidence" value="ECO:0000318"/>
    <property type="project" value="GO_Central"/>
</dbReference>
<dbReference type="InterPro" id="IPR003340">
    <property type="entry name" value="B3_DNA-bd"/>
</dbReference>
<evidence type="ECO:0000256" key="5">
    <source>
        <dbReference type="ARBA" id="ARBA00023163"/>
    </source>
</evidence>
<dbReference type="InterPro" id="IPR044835">
    <property type="entry name" value="ARF_plant"/>
</dbReference>
<keyword evidence="3 8" id="KW-0805">Transcription regulation</keyword>
<evidence type="ECO:0000256" key="1">
    <source>
        <dbReference type="ARBA" id="ARBA00004123"/>
    </source>
</evidence>
<sequence>MPVSLSLLKHLQALHSTINVQLKADPETDEVLAQVTLLPEINISQEENDAEMEPPFPPLPEFRVHSFCKTLTTLDASLHGGFSVPMSFADQCLPQLVHVNLRGLRQPRRHLLTSGWKDFVNSKRLGAGDAFVFLGFAFVLNLMIMMRGENGELCVGVRRAMKPRSNVSASISIFGMYLSVLATTWEALARRTMFAISYKPSFSIYFFTICYCEFSGTIVGIEDADPIKWPGSKRRCLKVFRLCEMGWNLYHNSSGKVSPWKIELALTYTILSPLPMPWPEPNMVPLSPNSSVLTQEGILKSQVYHLGSLRVTIQPSQGSGFSRVSQCHEISTFGDNFAKMN</sequence>
<dbReference type="STRING" id="3641.A0A061EEH2"/>
<dbReference type="PROSITE" id="PS50863">
    <property type="entry name" value="B3"/>
    <property type="match status" value="1"/>
</dbReference>
<feature type="transmembrane region" description="Helical" evidence="9">
    <location>
        <begin position="167"/>
        <end position="189"/>
    </location>
</feature>
<evidence type="ECO:0000256" key="2">
    <source>
        <dbReference type="ARBA" id="ARBA00007853"/>
    </source>
</evidence>
<dbReference type="Gene3D" id="2.30.30.1040">
    <property type="match status" value="1"/>
</dbReference>
<dbReference type="Gramene" id="EOY03395">
    <property type="protein sequence ID" value="EOY03395"/>
    <property type="gene ID" value="TCM_018404"/>
</dbReference>
<gene>
    <name evidence="11" type="ORF">TCM_018404</name>
</gene>
<keyword evidence="6 8" id="KW-0539">Nucleus</keyword>
<dbReference type="GO" id="GO:0000976">
    <property type="term" value="F:transcription cis-regulatory region binding"/>
    <property type="evidence" value="ECO:0000318"/>
    <property type="project" value="GO_Central"/>
</dbReference>
<dbReference type="GO" id="GO:0010150">
    <property type="term" value="P:leaf senescence"/>
    <property type="evidence" value="ECO:0000318"/>
    <property type="project" value="GO_Central"/>
</dbReference>
<keyword evidence="12" id="KW-1185">Reference proteome</keyword>
<comment type="subunit">
    <text evidence="8">Homodimers and heterodimers.</text>
</comment>
<reference evidence="11 12" key="1">
    <citation type="journal article" date="2013" name="Genome Biol.">
        <title>The genome sequence of the most widely cultivated cacao type and its use to identify candidate genes regulating pod color.</title>
        <authorList>
            <person name="Motamayor J.C."/>
            <person name="Mockaitis K."/>
            <person name="Schmutz J."/>
            <person name="Haiminen N."/>
            <person name="Iii D.L."/>
            <person name="Cornejo O."/>
            <person name="Findley S.D."/>
            <person name="Zheng P."/>
            <person name="Utro F."/>
            <person name="Royaert S."/>
            <person name="Saski C."/>
            <person name="Jenkins J."/>
            <person name="Podicheti R."/>
            <person name="Zhao M."/>
            <person name="Scheffler B.E."/>
            <person name="Stack J.C."/>
            <person name="Feltus F.A."/>
            <person name="Mustiga G.M."/>
            <person name="Amores F."/>
            <person name="Phillips W."/>
            <person name="Marelli J.P."/>
            <person name="May G.D."/>
            <person name="Shapiro H."/>
            <person name="Ma J."/>
            <person name="Bustamante C.D."/>
            <person name="Schnell R.J."/>
            <person name="Main D."/>
            <person name="Gilbert D."/>
            <person name="Parida L."/>
            <person name="Kuhn D.N."/>
        </authorList>
    </citation>
    <scope>NUCLEOTIDE SEQUENCE [LARGE SCALE GENOMIC DNA]</scope>
    <source>
        <strain evidence="12">cv. Matina 1-6</strain>
    </source>
</reference>
<evidence type="ECO:0000259" key="10">
    <source>
        <dbReference type="PROSITE" id="PS50863"/>
    </source>
</evidence>
<accession>A0A061EEH2</accession>
<feature type="domain" description="TF-B3" evidence="10">
    <location>
        <begin position="99"/>
        <end position="161"/>
    </location>
</feature>
<dbReference type="GO" id="GO:0006355">
    <property type="term" value="P:regulation of DNA-templated transcription"/>
    <property type="evidence" value="ECO:0000318"/>
    <property type="project" value="GO_Central"/>
</dbReference>
<dbReference type="PANTHER" id="PTHR31384">
    <property type="entry name" value="AUXIN RESPONSE FACTOR 4-RELATED"/>
    <property type="match status" value="1"/>
</dbReference>
<proteinExistence type="inferred from homology"/>
<dbReference type="GO" id="GO:0010227">
    <property type="term" value="P:floral organ abscission"/>
    <property type="evidence" value="ECO:0000318"/>
    <property type="project" value="GO_Central"/>
</dbReference>
<dbReference type="InterPro" id="IPR015300">
    <property type="entry name" value="DNA-bd_pseudobarrel_sf"/>
</dbReference>
<comment type="subcellular location">
    <subcellularLocation>
        <location evidence="1 8">Nucleus</location>
    </subcellularLocation>
</comment>
<evidence type="ECO:0000256" key="3">
    <source>
        <dbReference type="ARBA" id="ARBA00023015"/>
    </source>
</evidence>
<keyword evidence="9" id="KW-0472">Membrane</keyword>
<dbReference type="Gene3D" id="2.40.330.10">
    <property type="entry name" value="DNA-binding pseudobarrel domain"/>
    <property type="match status" value="1"/>
</dbReference>
<dbReference type="PANTHER" id="PTHR31384:SF79">
    <property type="entry name" value="AUXIN RESPONSE FACTOR 2"/>
    <property type="match status" value="1"/>
</dbReference>
<feature type="transmembrane region" description="Helical" evidence="9">
    <location>
        <begin position="130"/>
        <end position="147"/>
    </location>
</feature>
<dbReference type="InParanoid" id="A0A061EEH2"/>
<dbReference type="CDD" id="cd10017">
    <property type="entry name" value="B3_DNA"/>
    <property type="match status" value="1"/>
</dbReference>
<dbReference type="HOGENOM" id="CLU_814833_0_0_1"/>
<dbReference type="Pfam" id="PF02362">
    <property type="entry name" value="B3"/>
    <property type="match status" value="1"/>
</dbReference>
<dbReference type="AlphaFoldDB" id="A0A061EEH2"/>
<dbReference type="eggNOG" id="ENOG502QRXI">
    <property type="taxonomic scope" value="Eukaryota"/>
</dbReference>
<evidence type="ECO:0000256" key="6">
    <source>
        <dbReference type="ARBA" id="ARBA00023242"/>
    </source>
</evidence>
<evidence type="ECO:0000256" key="8">
    <source>
        <dbReference type="RuleBase" id="RU004561"/>
    </source>
</evidence>
<evidence type="ECO:0000256" key="4">
    <source>
        <dbReference type="ARBA" id="ARBA00023125"/>
    </source>
</evidence>
<dbReference type="Pfam" id="PF06507">
    <property type="entry name" value="ARF_AD"/>
    <property type="match status" value="1"/>
</dbReference>
<dbReference type="SUPFAM" id="SSF101936">
    <property type="entry name" value="DNA-binding pseudobarrel domain"/>
    <property type="match status" value="1"/>
</dbReference>
<keyword evidence="5 8" id="KW-0804">Transcription</keyword>
<evidence type="ECO:0000256" key="7">
    <source>
        <dbReference type="ARBA" id="ARBA00023294"/>
    </source>
</evidence>
<evidence type="ECO:0000313" key="11">
    <source>
        <dbReference type="EMBL" id="EOY03395.1"/>
    </source>
</evidence>
<dbReference type="SMART" id="SM01019">
    <property type="entry name" value="B3"/>
    <property type="match status" value="1"/>
</dbReference>
<keyword evidence="9" id="KW-1133">Transmembrane helix</keyword>
<keyword evidence="4 8" id="KW-0238">DNA-binding</keyword>
<comment type="similarity">
    <text evidence="2 8">Belongs to the ARF family.</text>
</comment>
<dbReference type="OMA" id="CHEISTF"/>
<keyword evidence="9" id="KW-0812">Transmembrane</keyword>
<dbReference type="GO" id="GO:0009734">
    <property type="term" value="P:auxin-activated signaling pathway"/>
    <property type="evidence" value="ECO:0007669"/>
    <property type="project" value="UniProtKB-KW"/>
</dbReference>
<protein>
    <recommendedName>
        <fullName evidence="8">Auxin response factor</fullName>
    </recommendedName>
</protein>
<evidence type="ECO:0000313" key="12">
    <source>
        <dbReference type="Proteomes" id="UP000026915"/>
    </source>
</evidence>
<comment type="function">
    <text evidence="8">Auxin response factors (ARFs) are transcriptional factors that bind specifically to the DNA sequence 5'-TGTCTC-3' found in the auxin-responsive promoter elements (AuxREs).</text>
</comment>
<dbReference type="InterPro" id="IPR010525">
    <property type="entry name" value="ARF_dom"/>
</dbReference>
<keyword evidence="7 8" id="KW-0927">Auxin signaling pathway</keyword>
<evidence type="ECO:0000256" key="9">
    <source>
        <dbReference type="SAM" id="Phobius"/>
    </source>
</evidence>